<dbReference type="AlphaFoldDB" id="A0A081K7Q0"/>
<gene>
    <name evidence="1" type="ORF">GV64_04935</name>
</gene>
<dbReference type="RefSeq" id="WP_020584073.1">
    <property type="nucleotide sequence ID" value="NZ_JOJP01000001.1"/>
</dbReference>
<dbReference type="Pfam" id="PF08811">
    <property type="entry name" value="DUF1800"/>
    <property type="match status" value="1"/>
</dbReference>
<protein>
    <recommendedName>
        <fullName evidence="3">DUF1800 domain-containing protein</fullName>
    </recommendedName>
</protein>
<sequence>MTNQLAVIATNRFGMGARDHEIRDAQSDPQGWLSTHLNTPVLDHSLPDSSVVMSQYAEFRSRKSAEKSGQKPGNQNAMMAPLRRTYFQLCSDTLTRSITSEYSFSWRLLDFFSNHFSVSAQGGLMTPLAPTLEREAIAPNLFGSFADLLIAVEKHPAMLVYLDNEKSIGPESRQANYLKKNSKKARGMNENLAREILELHTMGVNGGYQLEDIQELAKAITGWSVARPGKKEGHGFLFRERAHQPGQRTVLGKKYPDTGANQGEAILRDLAMHPATARYVSWKLARHMISDQPPATLVDTMQEQWLKTGGNLKEVITALIQHPLSWQIEQQKLKTPREFLVSVCRATDGLSPRKKNREQQSRILVNTLTAMGHKPFGAGSPAGFADVSSAWDGSDALLTRIDWANRWVESLKKRTDPLALADAILGQQTVSESRTIIRRAESRQQGLSLLLLSPEFMRR</sequence>
<organism evidence="1 2">
    <name type="scientific">Endozoicomonas elysicola</name>
    <dbReference type="NCBI Taxonomy" id="305900"/>
    <lineage>
        <taxon>Bacteria</taxon>
        <taxon>Pseudomonadati</taxon>
        <taxon>Pseudomonadota</taxon>
        <taxon>Gammaproteobacteria</taxon>
        <taxon>Oceanospirillales</taxon>
        <taxon>Endozoicomonadaceae</taxon>
        <taxon>Endozoicomonas</taxon>
    </lineage>
</organism>
<name>A0A081K7Q0_9GAMM</name>
<accession>A0A081K7Q0</accession>
<dbReference type="Proteomes" id="UP000027997">
    <property type="component" value="Unassembled WGS sequence"/>
</dbReference>
<dbReference type="STRING" id="305900.GV64_04935"/>
<evidence type="ECO:0000313" key="2">
    <source>
        <dbReference type="Proteomes" id="UP000027997"/>
    </source>
</evidence>
<evidence type="ECO:0000313" key="1">
    <source>
        <dbReference type="EMBL" id="KEI70176.1"/>
    </source>
</evidence>
<evidence type="ECO:0008006" key="3">
    <source>
        <dbReference type="Google" id="ProtNLM"/>
    </source>
</evidence>
<dbReference type="eggNOG" id="COG5267">
    <property type="taxonomic scope" value="Bacteria"/>
</dbReference>
<comment type="caution">
    <text evidence="1">The sequence shown here is derived from an EMBL/GenBank/DDBJ whole genome shotgun (WGS) entry which is preliminary data.</text>
</comment>
<dbReference type="EMBL" id="JOJP01000001">
    <property type="protein sequence ID" value="KEI70176.1"/>
    <property type="molecule type" value="Genomic_DNA"/>
</dbReference>
<proteinExistence type="predicted"/>
<dbReference type="InterPro" id="IPR014917">
    <property type="entry name" value="DUF1800"/>
</dbReference>
<reference evidence="1 2" key="1">
    <citation type="submission" date="2014-06" db="EMBL/GenBank/DDBJ databases">
        <title>Whole Genome Sequences of Three Symbiotic Endozoicomonas Bacteria.</title>
        <authorList>
            <person name="Neave M.J."/>
            <person name="Apprill A."/>
            <person name="Voolstra C.R."/>
        </authorList>
    </citation>
    <scope>NUCLEOTIDE SEQUENCE [LARGE SCALE GENOMIC DNA]</scope>
    <source>
        <strain evidence="1 2">DSM 22380</strain>
    </source>
</reference>
<keyword evidence="2" id="KW-1185">Reference proteome</keyword>